<feature type="repeat" description="WD" evidence="3">
    <location>
        <begin position="815"/>
        <end position="856"/>
    </location>
</feature>
<feature type="repeat" description="WD" evidence="3">
    <location>
        <begin position="731"/>
        <end position="772"/>
    </location>
</feature>
<dbReference type="FunFam" id="2.130.10.10:FF:000228">
    <property type="entry name" value="COMPASS-like H3K4 histone methylase component WDR5A"/>
    <property type="match status" value="1"/>
</dbReference>
<dbReference type="SMART" id="SM00320">
    <property type="entry name" value="WD40"/>
    <property type="match status" value="14"/>
</dbReference>
<feature type="repeat" description="WD" evidence="3">
    <location>
        <begin position="983"/>
        <end position="1024"/>
    </location>
</feature>
<dbReference type="PROSITE" id="PS50294">
    <property type="entry name" value="WD_REPEATS_REGION"/>
    <property type="match status" value="14"/>
</dbReference>
<dbReference type="InterPro" id="IPR058651">
    <property type="entry name" value="HTH_VMAP-M9"/>
</dbReference>
<dbReference type="STRING" id="1618023.UH38_21670"/>
<dbReference type="RefSeq" id="WP_045056778.1">
    <property type="nucleotide sequence ID" value="NZ_CAWMDP010000030.1"/>
</dbReference>
<feature type="repeat" description="WD" evidence="3">
    <location>
        <begin position="899"/>
        <end position="940"/>
    </location>
</feature>
<dbReference type="PANTHER" id="PTHR22847:SF637">
    <property type="entry name" value="WD REPEAT DOMAIN 5B"/>
    <property type="match status" value="1"/>
</dbReference>
<dbReference type="OrthoDB" id="434800at2"/>
<feature type="repeat" description="WD" evidence="3">
    <location>
        <begin position="604"/>
        <end position="645"/>
    </location>
</feature>
<feature type="repeat" description="WD" evidence="3">
    <location>
        <begin position="773"/>
        <end position="814"/>
    </location>
</feature>
<dbReference type="InterPro" id="IPR019775">
    <property type="entry name" value="WD40_repeat_CS"/>
</dbReference>
<dbReference type="Gene3D" id="2.130.10.10">
    <property type="entry name" value="YVTN repeat-like/Quinoprotein amine dehydrogenase"/>
    <property type="match status" value="6"/>
</dbReference>
<feature type="repeat" description="WD" evidence="3">
    <location>
        <begin position="1025"/>
        <end position="1066"/>
    </location>
</feature>
<dbReference type="PROSITE" id="PS00678">
    <property type="entry name" value="WD_REPEATS_1"/>
    <property type="match status" value="10"/>
</dbReference>
<feature type="repeat" description="WD" evidence="3">
    <location>
        <begin position="941"/>
        <end position="982"/>
    </location>
</feature>
<keyword evidence="7" id="KW-1185">Reference proteome</keyword>
<dbReference type="InterPro" id="IPR027417">
    <property type="entry name" value="P-loop_NTPase"/>
</dbReference>
<dbReference type="CDD" id="cd00200">
    <property type="entry name" value="WD40"/>
    <property type="match status" value="2"/>
</dbReference>
<dbReference type="GO" id="GO:0043531">
    <property type="term" value="F:ADP binding"/>
    <property type="evidence" value="ECO:0007669"/>
    <property type="project" value="InterPro"/>
</dbReference>
<feature type="repeat" description="WD" evidence="3">
    <location>
        <begin position="857"/>
        <end position="898"/>
    </location>
</feature>
<dbReference type="AlphaFoldDB" id="A0A0D8ZLZ4"/>
<evidence type="ECO:0000256" key="1">
    <source>
        <dbReference type="ARBA" id="ARBA00022574"/>
    </source>
</evidence>
<feature type="repeat" description="WD" evidence="3">
    <location>
        <begin position="562"/>
        <end position="603"/>
    </location>
</feature>
<dbReference type="Proteomes" id="UP000032452">
    <property type="component" value="Unassembled WGS sequence"/>
</dbReference>
<feature type="repeat" description="WD" evidence="3">
    <location>
        <begin position="1108"/>
        <end position="1151"/>
    </location>
</feature>
<keyword evidence="2" id="KW-0677">Repeat</keyword>
<dbReference type="SUPFAM" id="SSF52540">
    <property type="entry name" value="P-loop containing nucleoside triphosphate hydrolases"/>
    <property type="match status" value="1"/>
</dbReference>
<dbReference type="Pfam" id="PF00400">
    <property type="entry name" value="WD40"/>
    <property type="match status" value="9"/>
</dbReference>
<accession>A0A0D8ZLZ4</accession>
<evidence type="ECO:0000256" key="3">
    <source>
        <dbReference type="PROSITE-ProRule" id="PRU00221"/>
    </source>
</evidence>
<dbReference type="InterPro" id="IPR001680">
    <property type="entry name" value="WD40_rpt"/>
</dbReference>
<organism evidence="6 7">
    <name type="scientific">Aliterella atlantica CENA595</name>
    <dbReference type="NCBI Taxonomy" id="1618023"/>
    <lineage>
        <taxon>Bacteria</taxon>
        <taxon>Bacillati</taxon>
        <taxon>Cyanobacteriota</taxon>
        <taxon>Cyanophyceae</taxon>
        <taxon>Chroococcidiopsidales</taxon>
        <taxon>Aliterellaceae</taxon>
        <taxon>Aliterella</taxon>
    </lineage>
</organism>
<evidence type="ECO:0000313" key="7">
    <source>
        <dbReference type="Proteomes" id="UP000032452"/>
    </source>
</evidence>
<dbReference type="PRINTS" id="PR00320">
    <property type="entry name" value="GPROTEINBRPT"/>
</dbReference>
<evidence type="ECO:0000259" key="5">
    <source>
        <dbReference type="Pfam" id="PF26355"/>
    </source>
</evidence>
<gene>
    <name evidence="6" type="ORF">UH38_21670</name>
</gene>
<protein>
    <submittedName>
        <fullName evidence="6">WD40 repeat-containing protein</fullName>
    </submittedName>
</protein>
<dbReference type="InterPro" id="IPR015943">
    <property type="entry name" value="WD40/YVTN_repeat-like_dom_sf"/>
</dbReference>
<sequence>MTVEEALELAQQVIEKSFNKIQVVVFRQAWVEQSYAQIAKSSGYDLGYIRDTGSKLWQQLSLALGEKVTKNNFQAVLKRAVQRNNSTIVANSNSPTPQIDWGEAIDASIFYGRSPELTTLSQWVISDRCRLITILGMGGIGKTALAVKLAEQVQANFDFLIWRSLRNAPTIENLLSELILFVSCQQAAEQSVSIDDRISSLIEYLRSSRCLLILDNAETILQSDEFGQYRPGCEGYGQLLRRIADERHQSCLIVTSREKPVGLAAREGATLPVRSHRLTGLQPAAGQSILQTKQIASSQLEYEQLNNLYAGNPLALKIAASTISSLFGGDIQAFLSQGTSVFGDIWDLLSQQFSRLSHLEKQVMSWLAISREWVRLEQLQADIIPKVLQRELLQAIEALKGRSLIETSSFGCTQQPAVMEYVTGLLVKQFSTEISSQQLHLLHSHALIKATSRDYIRQAQILLILRPVCTALLSTFKNRQTLQAHLNQILLKLQHQSTYQHGYVAGNLLNLYWQLQIDLSNACSKDKALCDFSALTIRQAYLAECSLHDLNFSGAAIDRCVFAETFGGITTVAFSPNGQILATSDTSGEIQIWQVEDGKQLASCKEHSHWAWQVVFSPDGKMLASVADDYLVKLWDVTTGNCLTTLTGHTYSVNAVAFSPDGRTLATSSQDTSIRLWDLTNLNSPPRLLLEHTQRVWAVAFSPDGGTIASSSEDLTIKLWDTTTGECYQTLTGHSKWVKTIAFSPDGQTLASGGYDWTIRMWNVLTSQCLQVIPAHSNVITALSFSNDGQWLASSSYDHNIKLWDVQTRQCKQTFIGHTNRVWSVAFSPDSQYLASGGDDHATKIWDIKTGQCNKTIQGHTNSVLSVSLSPSCHILASGHEDQCVRLWNPNTGECLQTIQAHTNRVWSVAFAPQSEILATGSADRTIKLWDYQTGQCLSTLQGHSSWVWCVAFSPDGLTLASASYDQTVKLWDLNTGKCIKTWQEHTASVTAVAFSPDGLYLASSSFDQSIKVWEVSSGECIFTLKAHTNSVWSVAFNFDGKQLASCSFDRTIRIWDVSTGECVQVLQGHTAPVTAIAYADKDKLLSGSFDRTIRVWDLSTGQCIQTLTGHTGLIYSLSSRQTPQGSMVISSSFDEVIKRWDLETGELLTMRSPRPYENMNITQIKGLTPAQISTLKALGAVETQFERISS</sequence>
<dbReference type="Pfam" id="PF00931">
    <property type="entry name" value="NB-ARC"/>
    <property type="match status" value="1"/>
</dbReference>
<dbReference type="Pfam" id="PF25173">
    <property type="entry name" value="Beta-prop_WDR3_1st"/>
    <property type="match status" value="1"/>
</dbReference>
<dbReference type="PROSITE" id="PS50082">
    <property type="entry name" value="WD_REPEATS_2"/>
    <property type="match status" value="14"/>
</dbReference>
<evidence type="ECO:0000259" key="4">
    <source>
        <dbReference type="Pfam" id="PF00931"/>
    </source>
</evidence>
<keyword evidence="1 3" id="KW-0853">WD repeat</keyword>
<feature type="repeat" description="WD" evidence="3">
    <location>
        <begin position="689"/>
        <end position="730"/>
    </location>
</feature>
<dbReference type="Gene3D" id="3.40.50.300">
    <property type="entry name" value="P-loop containing nucleotide triphosphate hydrolases"/>
    <property type="match status" value="1"/>
</dbReference>
<feature type="repeat" description="WD" evidence="3">
    <location>
        <begin position="1067"/>
        <end position="1107"/>
    </location>
</feature>
<dbReference type="Pfam" id="PF26355">
    <property type="entry name" value="HTH_VMAP-M9"/>
    <property type="match status" value="1"/>
</dbReference>
<reference evidence="6 7" key="1">
    <citation type="submission" date="2015-02" db="EMBL/GenBank/DDBJ databases">
        <title>Draft genome of a novel marine cyanobacterium (Chroococcales) isolated from South Atlantic Ocean.</title>
        <authorList>
            <person name="Rigonato J."/>
            <person name="Alvarenga D.O."/>
            <person name="Branco L.H."/>
            <person name="Varani A.M."/>
            <person name="Brandini F.P."/>
            <person name="Fiore M.F."/>
        </authorList>
    </citation>
    <scope>NUCLEOTIDE SEQUENCE [LARGE SCALE GENOMIC DNA]</scope>
    <source>
        <strain evidence="6 7">CENA595</strain>
    </source>
</reference>
<evidence type="ECO:0000313" key="6">
    <source>
        <dbReference type="EMBL" id="KJH69843.1"/>
    </source>
</evidence>
<dbReference type="InterPro" id="IPR036322">
    <property type="entry name" value="WD40_repeat_dom_sf"/>
</dbReference>
<feature type="domain" description="NB-ARC" evidence="4">
    <location>
        <begin position="120"/>
        <end position="216"/>
    </location>
</feature>
<dbReference type="SUPFAM" id="SSF50978">
    <property type="entry name" value="WD40 repeat-like"/>
    <property type="match status" value="3"/>
</dbReference>
<name>A0A0D8ZLZ4_9CYAN</name>
<proteinExistence type="predicted"/>
<dbReference type="PATRIC" id="fig|1618023.3.peg.2639"/>
<evidence type="ECO:0000256" key="2">
    <source>
        <dbReference type="ARBA" id="ARBA00022737"/>
    </source>
</evidence>
<comment type="caution">
    <text evidence="6">The sequence shown here is derived from an EMBL/GenBank/DDBJ whole genome shotgun (WGS) entry which is preliminary data.</text>
</comment>
<feature type="repeat" description="WD" evidence="3">
    <location>
        <begin position="646"/>
        <end position="681"/>
    </location>
</feature>
<feature type="domain" description="vWA-MoxR associated protein N-terminal HTH" evidence="5">
    <location>
        <begin position="1"/>
        <end position="79"/>
    </location>
</feature>
<dbReference type="InterPro" id="IPR002182">
    <property type="entry name" value="NB-ARC"/>
</dbReference>
<dbReference type="InterPro" id="IPR020472">
    <property type="entry name" value="WD40_PAC1"/>
</dbReference>
<dbReference type="EMBL" id="JYON01000033">
    <property type="protein sequence ID" value="KJH69843.1"/>
    <property type="molecule type" value="Genomic_DNA"/>
</dbReference>
<dbReference type="PANTHER" id="PTHR22847">
    <property type="entry name" value="WD40 REPEAT PROTEIN"/>
    <property type="match status" value="1"/>
</dbReference>
<dbReference type="PRINTS" id="PR00364">
    <property type="entry name" value="DISEASERSIST"/>
</dbReference>